<protein>
    <submittedName>
        <fullName evidence="2">NUDIX hydrolase</fullName>
    </submittedName>
</protein>
<dbReference type="EMBL" id="JAGSOH010000042">
    <property type="protein sequence ID" value="MBR7827817.1"/>
    <property type="molecule type" value="Genomic_DNA"/>
</dbReference>
<accession>A0A941IJF6</accession>
<feature type="domain" description="Nudix hydrolase" evidence="1">
    <location>
        <begin position="382"/>
        <end position="529"/>
    </location>
</feature>
<comment type="caution">
    <text evidence="2">The sequence shown here is derived from an EMBL/GenBank/DDBJ whole genome shotgun (WGS) entry which is preliminary data.</text>
</comment>
<dbReference type="GO" id="GO:0016787">
    <property type="term" value="F:hydrolase activity"/>
    <property type="evidence" value="ECO:0007669"/>
    <property type="project" value="UniProtKB-KW"/>
</dbReference>
<proteinExistence type="predicted"/>
<reference evidence="2" key="1">
    <citation type="submission" date="2021-04" db="EMBL/GenBank/DDBJ databases">
        <title>Genome based classification of Actinospica acidithermotolerans sp. nov., an actinobacterium isolated from an Indonesian hot spring.</title>
        <authorList>
            <person name="Kusuma A.B."/>
            <person name="Putra K.E."/>
            <person name="Nafisah S."/>
            <person name="Loh J."/>
            <person name="Nouioui I."/>
            <person name="Goodfellow M."/>
        </authorList>
    </citation>
    <scope>NUCLEOTIDE SEQUENCE</scope>
    <source>
        <strain evidence="2">MGRD01-02</strain>
    </source>
</reference>
<dbReference type="Proteomes" id="UP000676325">
    <property type="component" value="Unassembled WGS sequence"/>
</dbReference>
<dbReference type="SUPFAM" id="SSF52309">
    <property type="entry name" value="N-(deoxy)ribosyltransferase-like"/>
    <property type="match status" value="1"/>
</dbReference>
<dbReference type="Gene3D" id="3.90.79.10">
    <property type="entry name" value="Nucleoside Triphosphate Pyrophosphohydrolase"/>
    <property type="match status" value="1"/>
</dbReference>
<dbReference type="PROSITE" id="PS51462">
    <property type="entry name" value="NUDIX"/>
    <property type="match status" value="1"/>
</dbReference>
<name>A0A941IJF6_9ACTN</name>
<organism evidence="2 3">
    <name type="scientific">Actinospica acidithermotolerans</name>
    <dbReference type="NCBI Taxonomy" id="2828514"/>
    <lineage>
        <taxon>Bacteria</taxon>
        <taxon>Bacillati</taxon>
        <taxon>Actinomycetota</taxon>
        <taxon>Actinomycetes</taxon>
        <taxon>Catenulisporales</taxon>
        <taxon>Actinospicaceae</taxon>
        <taxon>Actinospica</taxon>
    </lineage>
</organism>
<dbReference type="SUPFAM" id="SSF55811">
    <property type="entry name" value="Nudix"/>
    <property type="match status" value="1"/>
</dbReference>
<gene>
    <name evidence="2" type="ORF">KDK95_15970</name>
</gene>
<dbReference type="Pfam" id="PF00293">
    <property type="entry name" value="NUDIX"/>
    <property type="match status" value="1"/>
</dbReference>
<keyword evidence="2" id="KW-0378">Hydrolase</keyword>
<dbReference type="RefSeq" id="WP_212518959.1">
    <property type="nucleotide sequence ID" value="NZ_JAGSOH010000042.1"/>
</dbReference>
<sequence>MIRYEALDGATVCICAPARASWQVADLELRLALAGASVLAPAPAGRELSPIERASLAALHLRKIEAADAVVVANSGGYTGAGTASEIAHALRLGTPVHLADDAVELETDPATYEELVSRTASIEVRPASQFPARLTRGSLVSVFAPKDGRGRCAWFRIGQVLGFPGRMQAAVALDTARVRAGMDVDDLLAHLDREYPGEDDQPFTALELEFVAELGELAHPVAPRRPGAVRLLARNEAGEVALTPGSVGRLELPNRRLAPRQHPAQAAEQLARDLFGGQEPAVRLAALDTEVSGITSDAQIYACDLGHLDAAAAGEAASEHGLVFTSPAQGPTRADPWTARVIDAHLTRGDATGVLVLEDGYLPGHRTTWQWFETDTPPQGVPVTQAGVWAIDRDGRSVLQHRVDQGRFALPAGSPEPDDRDWLATAAREAFEESQILIDQSRARLIGFQVTYADPAFPNGLAQARFVAPLLGYLPIAPDTDPKLTAARPAYRRYLADLRHAARLLGWGPHADAQIRAAEQAALEIGLPVDRPAGDDYRDHGDPELAEMPATWNVLL</sequence>
<evidence type="ECO:0000313" key="3">
    <source>
        <dbReference type="Proteomes" id="UP000676325"/>
    </source>
</evidence>
<dbReference type="AlphaFoldDB" id="A0A941IJF6"/>
<dbReference type="InterPro" id="IPR000086">
    <property type="entry name" value="NUDIX_hydrolase_dom"/>
</dbReference>
<dbReference type="InterPro" id="IPR015797">
    <property type="entry name" value="NUDIX_hydrolase-like_dom_sf"/>
</dbReference>
<keyword evidence="3" id="KW-1185">Reference proteome</keyword>
<evidence type="ECO:0000259" key="1">
    <source>
        <dbReference type="PROSITE" id="PS51462"/>
    </source>
</evidence>
<evidence type="ECO:0000313" key="2">
    <source>
        <dbReference type="EMBL" id="MBR7827817.1"/>
    </source>
</evidence>